<evidence type="ECO:0000313" key="2">
    <source>
        <dbReference type="EMBL" id="NNH67994.1"/>
    </source>
</evidence>
<protein>
    <submittedName>
        <fullName evidence="2">Uncharacterized protein</fullName>
    </submittedName>
</protein>
<proteinExistence type="predicted"/>
<dbReference type="EMBL" id="JABEQY010000053">
    <property type="protein sequence ID" value="NNH67994.1"/>
    <property type="molecule type" value="Genomic_DNA"/>
</dbReference>
<reference evidence="2 3" key="1">
    <citation type="submission" date="2020-04" db="EMBL/GenBank/DDBJ databases">
        <title>Rhizobium bacterial biofertilizers improve the content of phenolic compounds of Lactuca sativa L. under non-saline and saline-stress conditions.</title>
        <authorList>
            <person name="Ayuso-Calles M."/>
            <person name="Garcia-Estevez I."/>
            <person name="Jimenez-Gomez A."/>
            <person name="Flores-Felix J.D."/>
            <person name="Escribano-Bailon M."/>
            <person name="Rivas R."/>
        </authorList>
    </citation>
    <scope>NUCLEOTIDE SEQUENCE [LARGE SCALE GENOMIC DNA]</scope>
    <source>
        <strain evidence="2 3">GPTR02</strain>
    </source>
</reference>
<name>A0A7Y2RBM5_9HYPH</name>
<feature type="region of interest" description="Disordered" evidence="1">
    <location>
        <begin position="1"/>
        <end position="31"/>
    </location>
</feature>
<dbReference type="AlphaFoldDB" id="A0A7Y2RBM5"/>
<organism evidence="2 3">
    <name type="scientific">Rhizobium laguerreae</name>
    <dbReference type="NCBI Taxonomy" id="1076926"/>
    <lineage>
        <taxon>Bacteria</taxon>
        <taxon>Pseudomonadati</taxon>
        <taxon>Pseudomonadota</taxon>
        <taxon>Alphaproteobacteria</taxon>
        <taxon>Hyphomicrobiales</taxon>
        <taxon>Rhizobiaceae</taxon>
        <taxon>Rhizobium/Agrobacterium group</taxon>
        <taxon>Rhizobium</taxon>
    </lineage>
</organism>
<dbReference type="Proteomes" id="UP000530654">
    <property type="component" value="Unassembled WGS sequence"/>
</dbReference>
<gene>
    <name evidence="2" type="ORF">HLI17_32950</name>
</gene>
<sequence>MGKSLTRPEDDIGNVAPLKPAETMPAEGTKTPSDALEAELRQIGKRGAVKYDQGELTIEHPTWMKSVGTDYVRLSEVIAEQLVILAASSQNKVDQSELTLLTEMVMGMAPKDHVEMMLAVQMASVHLMSMQMATKSRRETVLQKHEIYARQTNQLMRTFAAQAEAFKRYRTGGKQVVKVKHVHVHEGGQAIVGNVTKGGGG</sequence>
<evidence type="ECO:0000313" key="3">
    <source>
        <dbReference type="Proteomes" id="UP000530654"/>
    </source>
</evidence>
<evidence type="ECO:0000256" key="1">
    <source>
        <dbReference type="SAM" id="MobiDB-lite"/>
    </source>
</evidence>
<feature type="compositionally biased region" description="Basic and acidic residues" evidence="1">
    <location>
        <begin position="1"/>
        <end position="10"/>
    </location>
</feature>
<dbReference type="RefSeq" id="WP_170282982.1">
    <property type="nucleotide sequence ID" value="NZ_JABEQY010000053.1"/>
</dbReference>
<accession>A0A7Y2RBM5</accession>
<comment type="caution">
    <text evidence="2">The sequence shown here is derived from an EMBL/GenBank/DDBJ whole genome shotgun (WGS) entry which is preliminary data.</text>
</comment>